<dbReference type="Pfam" id="PF03184">
    <property type="entry name" value="DDE_1"/>
    <property type="match status" value="1"/>
</dbReference>
<accession>A0AAV8VAN8</accession>
<protein>
    <recommendedName>
        <fullName evidence="3">HTH CENPB-type domain-containing protein</fullName>
    </recommendedName>
</protein>
<evidence type="ECO:0000256" key="2">
    <source>
        <dbReference type="SAM" id="MobiDB-lite"/>
    </source>
</evidence>
<dbReference type="AlphaFoldDB" id="A0AAV8VAN8"/>
<proteinExistence type="predicted"/>
<dbReference type="GO" id="GO:0003677">
    <property type="term" value="F:DNA binding"/>
    <property type="evidence" value="ECO:0007669"/>
    <property type="project" value="UniProtKB-KW"/>
</dbReference>
<keyword evidence="5" id="KW-1185">Reference proteome</keyword>
<feature type="region of interest" description="Disordered" evidence="2">
    <location>
        <begin position="193"/>
        <end position="241"/>
    </location>
</feature>
<dbReference type="EMBL" id="JANEYG010000229">
    <property type="protein sequence ID" value="KAJ8910976.1"/>
    <property type="molecule type" value="Genomic_DNA"/>
</dbReference>
<gene>
    <name evidence="4" type="ORF">NQ315_003669</name>
</gene>
<evidence type="ECO:0000313" key="4">
    <source>
        <dbReference type="EMBL" id="KAJ8910976.1"/>
    </source>
</evidence>
<evidence type="ECO:0000313" key="5">
    <source>
        <dbReference type="Proteomes" id="UP001159042"/>
    </source>
</evidence>
<organism evidence="4 5">
    <name type="scientific">Exocentrus adspersus</name>
    <dbReference type="NCBI Taxonomy" id="1586481"/>
    <lineage>
        <taxon>Eukaryota</taxon>
        <taxon>Metazoa</taxon>
        <taxon>Ecdysozoa</taxon>
        <taxon>Arthropoda</taxon>
        <taxon>Hexapoda</taxon>
        <taxon>Insecta</taxon>
        <taxon>Pterygota</taxon>
        <taxon>Neoptera</taxon>
        <taxon>Endopterygota</taxon>
        <taxon>Coleoptera</taxon>
        <taxon>Polyphaga</taxon>
        <taxon>Cucujiformia</taxon>
        <taxon>Chrysomeloidea</taxon>
        <taxon>Cerambycidae</taxon>
        <taxon>Lamiinae</taxon>
        <taxon>Acanthocinini</taxon>
        <taxon>Exocentrus</taxon>
    </lineage>
</organism>
<dbReference type="Pfam" id="PF03221">
    <property type="entry name" value="HTH_Tnp_Tc5"/>
    <property type="match status" value="1"/>
</dbReference>
<feature type="compositionally biased region" description="Polar residues" evidence="2">
    <location>
        <begin position="225"/>
        <end position="234"/>
    </location>
</feature>
<keyword evidence="1" id="KW-0238">DNA-binding</keyword>
<dbReference type="InterPro" id="IPR006600">
    <property type="entry name" value="HTH_CenpB_DNA-bd_dom"/>
</dbReference>
<dbReference type="GO" id="GO:0005634">
    <property type="term" value="C:nucleus"/>
    <property type="evidence" value="ECO:0007669"/>
    <property type="project" value="TreeGrafter"/>
</dbReference>
<evidence type="ECO:0000259" key="3">
    <source>
        <dbReference type="PROSITE" id="PS51253"/>
    </source>
</evidence>
<feature type="compositionally biased region" description="Polar residues" evidence="2">
    <location>
        <begin position="699"/>
        <end position="711"/>
    </location>
</feature>
<dbReference type="Proteomes" id="UP001159042">
    <property type="component" value="Unassembled WGS sequence"/>
</dbReference>
<sequence>MFRFGQESKENIRQEIEQLTPANTRKSKSSIWRQFTNFCAEKSYNFDRADVPVEELALILEDYGFNMRKKNSEDYKESVIKVLWNSTAKQLQEYFFEKKKFFHVAAHELAWRGNEGAAAQLEYFVEEIDNRGEPTGRIEYNTVFSKTTQGGSKKMADNDYATARKKAKRAEDTSDLNSDLDTAIPKKRMITKNKLISDSESENEIPEVSLPSPPKLNHPKKSVSKPLTASNMHQGKSPKTCKMGPATILTDHEESVLVEWILSLNRMHYPVTKEHLLDSVQRIIQETKRNNPFTENRPGRKWYHSFLKRHPVLSERIAQNLTPSREKVGEAHIRNWFLEIEEYLSMTKVHFFLQPKGEKVLARKGDRFVYNAGTNDEKENLTVLVTANASGDLAPPMIVFAYERIPGYIANSVNPTWGLGRSDNGWMCGSTFYEYITNVFEPWLTQKRINRPILLFVDGHVSHLTLQLSQFCARKGIELLALYPNSTHIIQPMDVSVFKPLKTFWRNEVKRWRLENSGDRLRKEHFGKVFEAALNKISRECIQNGFKACGLSPFNVENVNFKKMPERESEPPFKKEEFKEALKVIHKLISKETLAAFINFEKENEWNGPVEDTSLFQIWATLRKGEKKDMDLIAQNTEGDTNETEEAVRSITENEAESKQENVERLGDISVDKIEVDDKLTNAPKIIIHSQHILCAPSTKSENLNKSQPNVKTPDKVNLKENIPSPFKKGIILARAKG</sequence>
<dbReference type="PANTHER" id="PTHR19303:SF74">
    <property type="entry name" value="POGO TRANSPOSABLE ELEMENT WITH KRAB DOMAIN"/>
    <property type="match status" value="1"/>
</dbReference>
<dbReference type="PANTHER" id="PTHR19303">
    <property type="entry name" value="TRANSPOSON"/>
    <property type="match status" value="1"/>
</dbReference>
<reference evidence="4 5" key="1">
    <citation type="journal article" date="2023" name="Insect Mol. Biol.">
        <title>Genome sequencing provides insights into the evolution of gene families encoding plant cell wall-degrading enzymes in longhorned beetles.</title>
        <authorList>
            <person name="Shin N.R."/>
            <person name="Okamura Y."/>
            <person name="Kirsch R."/>
            <person name="Pauchet Y."/>
        </authorList>
    </citation>
    <scope>NUCLEOTIDE SEQUENCE [LARGE SCALE GENOMIC DNA]</scope>
    <source>
        <strain evidence="4">EAD_L_NR</strain>
    </source>
</reference>
<comment type="caution">
    <text evidence="4">The sequence shown here is derived from an EMBL/GenBank/DDBJ whole genome shotgun (WGS) entry which is preliminary data.</text>
</comment>
<evidence type="ECO:0000256" key="1">
    <source>
        <dbReference type="ARBA" id="ARBA00023125"/>
    </source>
</evidence>
<name>A0AAV8VAN8_9CUCU</name>
<dbReference type="InterPro" id="IPR036397">
    <property type="entry name" value="RNaseH_sf"/>
</dbReference>
<dbReference type="InterPro" id="IPR004875">
    <property type="entry name" value="DDE_SF_endonuclease_dom"/>
</dbReference>
<feature type="region of interest" description="Disordered" evidence="2">
    <location>
        <begin position="699"/>
        <end position="720"/>
    </location>
</feature>
<dbReference type="InterPro" id="IPR050863">
    <property type="entry name" value="CenT-Element_Derived"/>
</dbReference>
<feature type="domain" description="HTH CENPB-type" evidence="3">
    <location>
        <begin position="241"/>
        <end position="316"/>
    </location>
</feature>
<dbReference type="PROSITE" id="PS51253">
    <property type="entry name" value="HTH_CENPB"/>
    <property type="match status" value="1"/>
</dbReference>
<dbReference type="Gene3D" id="3.30.420.10">
    <property type="entry name" value="Ribonuclease H-like superfamily/Ribonuclease H"/>
    <property type="match status" value="1"/>
</dbReference>